<keyword evidence="2" id="KW-1185">Reference proteome</keyword>
<reference evidence="1" key="1">
    <citation type="submission" date="2024-04" db="EMBL/GenBank/DDBJ databases">
        <authorList>
            <consortium name="Molecular Ecology Group"/>
        </authorList>
    </citation>
    <scope>NUCLEOTIDE SEQUENCE</scope>
</reference>
<evidence type="ECO:0000313" key="1">
    <source>
        <dbReference type="EMBL" id="CAL1689859.1"/>
    </source>
</evidence>
<accession>A0AAV2PAC1</accession>
<dbReference type="EMBL" id="OZ034832">
    <property type="protein sequence ID" value="CAL1689859.1"/>
    <property type="molecule type" value="Genomic_DNA"/>
</dbReference>
<dbReference type="Proteomes" id="UP001497644">
    <property type="component" value="Chromosome 9"/>
</dbReference>
<dbReference type="AlphaFoldDB" id="A0AAV2PAC1"/>
<proteinExistence type="predicted"/>
<name>A0AAV2PAC1_9HYME</name>
<protein>
    <submittedName>
        <fullName evidence="1">Uncharacterized protein</fullName>
    </submittedName>
</protein>
<organism evidence="1 2">
    <name type="scientific">Lasius platythorax</name>
    <dbReference type="NCBI Taxonomy" id="488582"/>
    <lineage>
        <taxon>Eukaryota</taxon>
        <taxon>Metazoa</taxon>
        <taxon>Ecdysozoa</taxon>
        <taxon>Arthropoda</taxon>
        <taxon>Hexapoda</taxon>
        <taxon>Insecta</taxon>
        <taxon>Pterygota</taxon>
        <taxon>Neoptera</taxon>
        <taxon>Endopterygota</taxon>
        <taxon>Hymenoptera</taxon>
        <taxon>Apocrita</taxon>
        <taxon>Aculeata</taxon>
        <taxon>Formicoidea</taxon>
        <taxon>Formicidae</taxon>
        <taxon>Formicinae</taxon>
        <taxon>Lasius</taxon>
        <taxon>Lasius</taxon>
    </lineage>
</organism>
<gene>
    <name evidence="1" type="ORF">LPLAT_LOCUS14692</name>
</gene>
<sequence>MSQSLRGGWLIFTRRKKISLLTAEIAFASRCQNIMRHARRSQVLLQQSALRQCSLAAHTSLTLEKVHFEKWTGGSCAWVGIENEVSDRFW</sequence>
<evidence type="ECO:0000313" key="2">
    <source>
        <dbReference type="Proteomes" id="UP001497644"/>
    </source>
</evidence>